<evidence type="ECO:0000313" key="1">
    <source>
        <dbReference type="EMBL" id="JAH24963.1"/>
    </source>
</evidence>
<proteinExistence type="predicted"/>
<name>A0A0E9R9E7_ANGAN</name>
<reference evidence="1" key="2">
    <citation type="journal article" date="2015" name="Fish Shellfish Immunol.">
        <title>Early steps in the European eel (Anguilla anguilla)-Vibrio vulnificus interaction in the gills: Role of the RtxA13 toxin.</title>
        <authorList>
            <person name="Callol A."/>
            <person name="Pajuelo D."/>
            <person name="Ebbesson L."/>
            <person name="Teles M."/>
            <person name="MacKenzie S."/>
            <person name="Amaro C."/>
        </authorList>
    </citation>
    <scope>NUCLEOTIDE SEQUENCE</scope>
</reference>
<reference evidence="1" key="1">
    <citation type="submission" date="2014-11" db="EMBL/GenBank/DDBJ databases">
        <authorList>
            <person name="Amaro Gonzalez C."/>
        </authorList>
    </citation>
    <scope>NUCLEOTIDE SEQUENCE</scope>
</reference>
<sequence>MCKHVLITQFSLINRVICFILK</sequence>
<accession>A0A0E9R9E7</accession>
<organism evidence="1">
    <name type="scientific">Anguilla anguilla</name>
    <name type="common">European freshwater eel</name>
    <name type="synonym">Muraena anguilla</name>
    <dbReference type="NCBI Taxonomy" id="7936"/>
    <lineage>
        <taxon>Eukaryota</taxon>
        <taxon>Metazoa</taxon>
        <taxon>Chordata</taxon>
        <taxon>Craniata</taxon>
        <taxon>Vertebrata</taxon>
        <taxon>Euteleostomi</taxon>
        <taxon>Actinopterygii</taxon>
        <taxon>Neopterygii</taxon>
        <taxon>Teleostei</taxon>
        <taxon>Anguilliformes</taxon>
        <taxon>Anguillidae</taxon>
        <taxon>Anguilla</taxon>
    </lineage>
</organism>
<protein>
    <submittedName>
        <fullName evidence="1">Uncharacterized protein</fullName>
    </submittedName>
</protein>
<dbReference type="AlphaFoldDB" id="A0A0E9R9E7"/>
<dbReference type="EMBL" id="GBXM01083614">
    <property type="protein sequence ID" value="JAH24963.1"/>
    <property type="molecule type" value="Transcribed_RNA"/>
</dbReference>